<keyword evidence="2 7" id="KW-0378">Hydrolase</keyword>
<evidence type="ECO:0000313" key="7">
    <source>
        <dbReference type="EMBL" id="NYF96937.1"/>
    </source>
</evidence>
<gene>
    <name evidence="7" type="ORF">BJY20_000329</name>
</gene>
<feature type="domain" description="Asparaginase/glutaminase C-terminal" evidence="6">
    <location>
        <begin position="211"/>
        <end position="326"/>
    </location>
</feature>
<evidence type="ECO:0000313" key="8">
    <source>
        <dbReference type="Proteomes" id="UP000554054"/>
    </source>
</evidence>
<feature type="active site" description="O-isoaspartyl threonine intermediate" evidence="3">
    <location>
        <position position="14"/>
    </location>
</feature>
<feature type="binding site" evidence="4">
    <location>
        <begin position="89"/>
        <end position="90"/>
    </location>
    <ligand>
        <name>substrate</name>
    </ligand>
</feature>
<dbReference type="InterPro" id="IPR027473">
    <property type="entry name" value="L-asparaginase_C"/>
</dbReference>
<evidence type="ECO:0000259" key="5">
    <source>
        <dbReference type="Pfam" id="PF00710"/>
    </source>
</evidence>
<dbReference type="InterPro" id="IPR006034">
    <property type="entry name" value="Asparaginase/glutaminase-like"/>
</dbReference>
<dbReference type="AlphaFoldDB" id="A0A852VIK8"/>
<evidence type="ECO:0000256" key="2">
    <source>
        <dbReference type="ARBA" id="ARBA00022801"/>
    </source>
</evidence>
<dbReference type="PANTHER" id="PTHR11707:SF28">
    <property type="entry name" value="60 KDA LYSOPHOSPHOLIPASE"/>
    <property type="match status" value="1"/>
</dbReference>
<protein>
    <submittedName>
        <fullName evidence="7">L-asparaginase</fullName>
        <ecNumber evidence="7">3.5.1.1</ecNumber>
    </submittedName>
</protein>
<evidence type="ECO:0000256" key="3">
    <source>
        <dbReference type="PIRSR" id="PIRSR001220-1"/>
    </source>
</evidence>
<dbReference type="PANTHER" id="PTHR11707">
    <property type="entry name" value="L-ASPARAGINASE"/>
    <property type="match status" value="1"/>
</dbReference>
<evidence type="ECO:0000256" key="1">
    <source>
        <dbReference type="ARBA" id="ARBA00010518"/>
    </source>
</evidence>
<evidence type="ECO:0000256" key="4">
    <source>
        <dbReference type="PIRSR" id="PIRSR001220-2"/>
    </source>
</evidence>
<dbReference type="RefSeq" id="WP_185989930.1">
    <property type="nucleotide sequence ID" value="NZ_JACCAE010000001.1"/>
</dbReference>
<evidence type="ECO:0000259" key="6">
    <source>
        <dbReference type="Pfam" id="PF17763"/>
    </source>
</evidence>
<dbReference type="InterPro" id="IPR040919">
    <property type="entry name" value="Asparaginase_C"/>
</dbReference>
<proteinExistence type="inferred from homology"/>
<dbReference type="GO" id="GO:0004067">
    <property type="term" value="F:asparaginase activity"/>
    <property type="evidence" value="ECO:0007669"/>
    <property type="project" value="UniProtKB-UniRule"/>
</dbReference>
<dbReference type="EMBL" id="JACCAE010000001">
    <property type="protein sequence ID" value="NYF96937.1"/>
    <property type="molecule type" value="Genomic_DNA"/>
</dbReference>
<dbReference type="Gene3D" id="3.40.50.1170">
    <property type="entry name" value="L-asparaginase, N-terminal domain"/>
    <property type="match status" value="1"/>
</dbReference>
<dbReference type="InterPro" id="IPR036152">
    <property type="entry name" value="Asp/glu_Ase-like_sf"/>
</dbReference>
<sequence>MSTPRVGVAALGGTIAMTSRTGREVTPTLAADDLIAAVPRLGDLADVTATTVATRPSASVTSADLAAVIEWAAAQVAQGACGVVVTQGTDSIEESAYWLDLHWDRPEPLVVTGAMRPPTTPGADGPANLLAAVLTASAQEARGRGVLVVLNDTVHTAAEVLKGRSSHPDAFVSRPFGPLGFLEEERLHMRAPAARRRPALPVTKGAAPPSVALLETHLDDTGHVLDLVVRAGYDGVVIAGFGVGHVPERMVDAVQRAIDAGVIVAVATRAGNGPTHEASYGYAGSEVDLLARGVIAAGWLHPRKARVLLVELLRDGAGVEQVRDEFAQRGTVAG</sequence>
<dbReference type="PIRSF" id="PIRSF001220">
    <property type="entry name" value="L-ASNase_gatD"/>
    <property type="match status" value="1"/>
</dbReference>
<dbReference type="CDD" id="cd08964">
    <property type="entry name" value="L-asparaginase_II"/>
    <property type="match status" value="1"/>
</dbReference>
<dbReference type="Pfam" id="PF17763">
    <property type="entry name" value="Asparaginase_C"/>
    <property type="match status" value="1"/>
</dbReference>
<dbReference type="InterPro" id="IPR027474">
    <property type="entry name" value="L-asparaginase_N"/>
</dbReference>
<organism evidence="7 8">
    <name type="scientific">Janibacter cremeus</name>
    <dbReference type="NCBI Taxonomy" id="1285192"/>
    <lineage>
        <taxon>Bacteria</taxon>
        <taxon>Bacillati</taxon>
        <taxon>Actinomycetota</taxon>
        <taxon>Actinomycetes</taxon>
        <taxon>Micrococcales</taxon>
        <taxon>Intrasporangiaceae</taxon>
        <taxon>Janibacter</taxon>
    </lineage>
</organism>
<comment type="similarity">
    <text evidence="1">Belongs to the asparaginase 1 family.</text>
</comment>
<dbReference type="SFLD" id="SFLDS00057">
    <property type="entry name" value="Glutaminase/Asparaginase"/>
    <property type="match status" value="1"/>
</dbReference>
<feature type="binding site" evidence="4">
    <location>
        <position position="57"/>
    </location>
    <ligand>
        <name>substrate</name>
    </ligand>
</feature>
<reference evidence="7 8" key="1">
    <citation type="submission" date="2020-07" db="EMBL/GenBank/DDBJ databases">
        <title>Sequencing the genomes of 1000 actinobacteria strains.</title>
        <authorList>
            <person name="Klenk H.-P."/>
        </authorList>
    </citation>
    <scope>NUCLEOTIDE SEQUENCE [LARGE SCALE GENOMIC DNA]</scope>
    <source>
        <strain evidence="7 8">DSM 26154</strain>
    </source>
</reference>
<keyword evidence="8" id="KW-1185">Reference proteome</keyword>
<dbReference type="EC" id="3.5.1.1" evidence="7"/>
<dbReference type="PIRSF" id="PIRSF500176">
    <property type="entry name" value="L_ASNase"/>
    <property type="match status" value="1"/>
</dbReference>
<dbReference type="GO" id="GO:0006528">
    <property type="term" value="P:asparagine metabolic process"/>
    <property type="evidence" value="ECO:0007669"/>
    <property type="project" value="InterPro"/>
</dbReference>
<dbReference type="PROSITE" id="PS51732">
    <property type="entry name" value="ASN_GLN_ASE_3"/>
    <property type="match status" value="1"/>
</dbReference>
<dbReference type="SUPFAM" id="SSF53774">
    <property type="entry name" value="Glutaminase/Asparaginase"/>
    <property type="match status" value="1"/>
</dbReference>
<dbReference type="PRINTS" id="PR00139">
    <property type="entry name" value="ASNGLNASE"/>
</dbReference>
<dbReference type="InterPro" id="IPR004550">
    <property type="entry name" value="AsnASE_II"/>
</dbReference>
<dbReference type="InterPro" id="IPR037152">
    <property type="entry name" value="L-asparaginase_N_sf"/>
</dbReference>
<name>A0A852VIK8_9MICO</name>
<comment type="caution">
    <text evidence="7">The sequence shown here is derived from an EMBL/GenBank/DDBJ whole genome shotgun (WGS) entry which is preliminary data.</text>
</comment>
<feature type="domain" description="L-asparaginase N-terminal" evidence="5">
    <location>
        <begin position="5"/>
        <end position="192"/>
    </location>
</feature>
<dbReference type="Gene3D" id="3.40.50.40">
    <property type="match status" value="1"/>
</dbReference>
<dbReference type="FunFam" id="3.40.50.1170:FF:000001">
    <property type="entry name" value="L-asparaginase 2"/>
    <property type="match status" value="1"/>
</dbReference>
<dbReference type="Proteomes" id="UP000554054">
    <property type="component" value="Unassembled WGS sequence"/>
</dbReference>
<dbReference type="Pfam" id="PF00710">
    <property type="entry name" value="Asparaginase"/>
    <property type="match status" value="1"/>
</dbReference>
<dbReference type="SMART" id="SM00870">
    <property type="entry name" value="Asparaginase"/>
    <property type="match status" value="1"/>
</dbReference>
<accession>A0A852VIK8</accession>